<feature type="region of interest" description="Disordered" evidence="1">
    <location>
        <begin position="285"/>
        <end position="322"/>
    </location>
</feature>
<feature type="region of interest" description="Disordered" evidence="1">
    <location>
        <begin position="20"/>
        <end position="63"/>
    </location>
</feature>
<evidence type="ECO:0000256" key="2">
    <source>
        <dbReference type="SAM" id="SignalP"/>
    </source>
</evidence>
<name>A0AAN8NLI5_9PEZI</name>
<comment type="caution">
    <text evidence="3">The sequence shown here is derived from an EMBL/GenBank/DDBJ whole genome shotgun (WGS) entry which is preliminary data.</text>
</comment>
<evidence type="ECO:0000256" key="1">
    <source>
        <dbReference type="SAM" id="MobiDB-lite"/>
    </source>
</evidence>
<dbReference type="AlphaFoldDB" id="A0AAN8NLI5"/>
<feature type="region of interest" description="Disordered" evidence="1">
    <location>
        <begin position="90"/>
        <end position="115"/>
    </location>
</feature>
<feature type="chain" id="PRO_5042917829" evidence="2">
    <location>
        <begin position="19"/>
        <end position="418"/>
    </location>
</feature>
<protein>
    <submittedName>
        <fullName evidence="3">Uncharacterized protein</fullName>
    </submittedName>
</protein>
<feature type="compositionally biased region" description="Acidic residues" evidence="1">
    <location>
        <begin position="287"/>
        <end position="301"/>
    </location>
</feature>
<dbReference type="Proteomes" id="UP001307849">
    <property type="component" value="Unassembled WGS sequence"/>
</dbReference>
<feature type="region of interest" description="Disordered" evidence="1">
    <location>
        <begin position="356"/>
        <end position="375"/>
    </location>
</feature>
<proteinExistence type="predicted"/>
<organism evidence="3 4">
    <name type="scientific">Arthrobotrys conoides</name>
    <dbReference type="NCBI Taxonomy" id="74498"/>
    <lineage>
        <taxon>Eukaryota</taxon>
        <taxon>Fungi</taxon>
        <taxon>Dikarya</taxon>
        <taxon>Ascomycota</taxon>
        <taxon>Pezizomycotina</taxon>
        <taxon>Orbiliomycetes</taxon>
        <taxon>Orbiliales</taxon>
        <taxon>Orbiliaceae</taxon>
        <taxon>Arthrobotrys</taxon>
    </lineage>
</organism>
<keyword evidence="4" id="KW-1185">Reference proteome</keyword>
<feature type="compositionally biased region" description="Basic and acidic residues" evidence="1">
    <location>
        <begin position="302"/>
        <end position="312"/>
    </location>
</feature>
<gene>
    <name evidence="3" type="ORF">TWF506_008282</name>
</gene>
<accession>A0AAN8NLI5</accession>
<feature type="compositionally biased region" description="Basic and acidic residues" evidence="1">
    <location>
        <begin position="51"/>
        <end position="63"/>
    </location>
</feature>
<feature type="signal peptide" evidence="2">
    <location>
        <begin position="1"/>
        <end position="18"/>
    </location>
</feature>
<feature type="region of interest" description="Disordered" evidence="1">
    <location>
        <begin position="138"/>
        <end position="160"/>
    </location>
</feature>
<evidence type="ECO:0000313" key="4">
    <source>
        <dbReference type="Proteomes" id="UP001307849"/>
    </source>
</evidence>
<feature type="compositionally biased region" description="Acidic residues" evidence="1">
    <location>
        <begin position="206"/>
        <end position="218"/>
    </location>
</feature>
<evidence type="ECO:0000313" key="3">
    <source>
        <dbReference type="EMBL" id="KAK6513850.1"/>
    </source>
</evidence>
<feature type="compositionally biased region" description="Polar residues" evidence="1">
    <location>
        <begin position="20"/>
        <end position="50"/>
    </location>
</feature>
<reference evidence="3 4" key="1">
    <citation type="submission" date="2019-10" db="EMBL/GenBank/DDBJ databases">
        <authorList>
            <person name="Palmer J.M."/>
        </authorList>
    </citation>
    <scope>NUCLEOTIDE SEQUENCE [LARGE SCALE GENOMIC DNA]</scope>
    <source>
        <strain evidence="3 4">TWF506</strain>
    </source>
</reference>
<feature type="compositionally biased region" description="Gly residues" evidence="1">
    <location>
        <begin position="195"/>
        <end position="205"/>
    </location>
</feature>
<dbReference type="EMBL" id="JAVHJM010000005">
    <property type="protein sequence ID" value="KAK6513850.1"/>
    <property type="molecule type" value="Genomic_DNA"/>
</dbReference>
<feature type="compositionally biased region" description="Gly residues" evidence="1">
    <location>
        <begin position="356"/>
        <end position="368"/>
    </location>
</feature>
<keyword evidence="2" id="KW-0732">Signal</keyword>
<feature type="region of interest" description="Disordered" evidence="1">
    <location>
        <begin position="186"/>
        <end position="218"/>
    </location>
</feature>
<sequence>MHRPILIALLTLTALTTALPQTRSPGQSPSPTSNALLTTRTPTPFLSTPPKQKEQKEESEKEKEVIHNIIDTITCTDPSSGTTTIYESHDIDVDSIPSPSSSQNKKKKKLVKRGNCLPRTQQQYLDYYEDPPSLDQMIRPAGAPVGTHYSESLGGNYRGGSAGMRSRGSLMENLMAEASVEGSIVGGGDDDNYNFGGGIDVGGGGQEEDEEDEEEDNDFDMRMDEFESRGLEMDALPFERGILDVPGGVGGGVNRGFGRGRGGGRGMTMAGRFGDVVRDALEKYAAGEEEDEEEEEEEEVSDLQRAHSRPEEPNPINLDDSQYSVIDEDTIDAMRRGVVEQLAGGYENILAGDGSGNGGGGGGNGVEGGLNLEGLPDTTDVPVQSGLTATGQESSGEETGRLAWGGGRAVMPGFGWLG</sequence>